<proteinExistence type="predicted"/>
<name>A0ABV2NNZ7_9HYPH</name>
<dbReference type="RefSeq" id="WP_209650515.1">
    <property type="nucleotide sequence ID" value="NZ_JBEPNV010000001.1"/>
</dbReference>
<organism evidence="2 3">
    <name type="scientific">Methylobacterium radiotolerans</name>
    <dbReference type="NCBI Taxonomy" id="31998"/>
    <lineage>
        <taxon>Bacteria</taxon>
        <taxon>Pseudomonadati</taxon>
        <taxon>Pseudomonadota</taxon>
        <taxon>Alphaproteobacteria</taxon>
        <taxon>Hyphomicrobiales</taxon>
        <taxon>Methylobacteriaceae</taxon>
        <taxon>Methylobacterium</taxon>
    </lineage>
</organism>
<dbReference type="EMBL" id="JBEPNW010000002">
    <property type="protein sequence ID" value="MET3868256.1"/>
    <property type="molecule type" value="Genomic_DNA"/>
</dbReference>
<gene>
    <name evidence="2" type="ORF">ABIC20_005565</name>
</gene>
<feature type="region of interest" description="Disordered" evidence="1">
    <location>
        <begin position="86"/>
        <end position="129"/>
    </location>
</feature>
<protein>
    <submittedName>
        <fullName evidence="2">Uncharacterized protein</fullName>
    </submittedName>
</protein>
<comment type="caution">
    <text evidence="2">The sequence shown here is derived from an EMBL/GenBank/DDBJ whole genome shotgun (WGS) entry which is preliminary data.</text>
</comment>
<keyword evidence="3" id="KW-1185">Reference proteome</keyword>
<reference evidence="2 3" key="1">
    <citation type="submission" date="2024-06" db="EMBL/GenBank/DDBJ databases">
        <title>Genomics of switchgrass bacterial isolates.</title>
        <authorList>
            <person name="Shade A."/>
        </authorList>
    </citation>
    <scope>NUCLEOTIDE SEQUENCE [LARGE SCALE GENOMIC DNA]</scope>
    <source>
        <strain evidence="2 3">PvP084</strain>
    </source>
</reference>
<dbReference type="Proteomes" id="UP001549119">
    <property type="component" value="Unassembled WGS sequence"/>
</dbReference>
<evidence type="ECO:0000313" key="3">
    <source>
        <dbReference type="Proteomes" id="UP001549119"/>
    </source>
</evidence>
<evidence type="ECO:0000256" key="1">
    <source>
        <dbReference type="SAM" id="MobiDB-lite"/>
    </source>
</evidence>
<accession>A0ABV2NNZ7</accession>
<sequence length="129" mass="14429">MTRQPESDDYAAGYADAMRDAAARSAKRAVDLHTRASMLTREAKSLLRRSEQLRDEAEAFHDAAQNVWAQWADRRNWPDVRARVADARNGQSVEASAPTLTLGDPEPPATRDLPQEEAMRRAAGRAWRA</sequence>
<evidence type="ECO:0000313" key="2">
    <source>
        <dbReference type="EMBL" id="MET3868256.1"/>
    </source>
</evidence>